<evidence type="ECO:0000256" key="2">
    <source>
        <dbReference type="ARBA" id="ARBA00004613"/>
    </source>
</evidence>
<evidence type="ECO:0000256" key="4">
    <source>
        <dbReference type="ARBA" id="ARBA00022525"/>
    </source>
</evidence>
<dbReference type="STRING" id="348802.A0A0D2D0S9"/>
<name>A0A0D2D0S9_9EURO</name>
<dbReference type="PANTHER" id="PTHR42061:SF6">
    <property type="entry name" value="ENDO-CHITOSANASE"/>
    <property type="match status" value="1"/>
</dbReference>
<comment type="function">
    <text evidence="10">Chitosanase catalyzing the endo-type cleavage of chitosan, the deacylated form of chitin. Chitosanase may be crucial in the degradation of the deacetylated portion of chitin in the fungal cell wall.</text>
</comment>
<dbReference type="GO" id="GO:0016977">
    <property type="term" value="F:chitosanase activity"/>
    <property type="evidence" value="ECO:0007669"/>
    <property type="project" value="UniProtKB-EC"/>
</dbReference>
<dbReference type="OrthoDB" id="4756206at2759"/>
<proteinExistence type="inferred from homology"/>
<dbReference type="EC" id="3.2.1.132" evidence="10"/>
<evidence type="ECO:0000256" key="5">
    <source>
        <dbReference type="ARBA" id="ARBA00022729"/>
    </source>
</evidence>
<evidence type="ECO:0000256" key="1">
    <source>
        <dbReference type="ARBA" id="ARBA00000405"/>
    </source>
</evidence>
<keyword evidence="7" id="KW-0119">Carbohydrate metabolism</keyword>
<dbReference type="AlphaFoldDB" id="A0A0D2D0S9"/>
<dbReference type="GeneID" id="25326598"/>
<evidence type="ECO:0000256" key="8">
    <source>
        <dbReference type="ARBA" id="ARBA00023295"/>
    </source>
</evidence>
<gene>
    <name evidence="11" type="ORF">PV05_04690</name>
</gene>
<feature type="chain" id="PRO_5005112897" description="Endo-chitosanase" evidence="10">
    <location>
        <begin position="18"/>
        <end position="249"/>
    </location>
</feature>
<comment type="subcellular location">
    <subcellularLocation>
        <location evidence="2 10">Secreted</location>
    </subcellularLocation>
</comment>
<dbReference type="Pfam" id="PF07335">
    <property type="entry name" value="Glyco_hydro_75"/>
    <property type="match status" value="1"/>
</dbReference>
<protein>
    <recommendedName>
        <fullName evidence="10">Endo-chitosanase</fullName>
        <ecNumber evidence="10">3.2.1.132</ecNumber>
    </recommendedName>
</protein>
<keyword evidence="8 10" id="KW-0326">Glycosidase</keyword>
<comment type="catalytic activity">
    <reaction evidence="1 10">
        <text>Endohydrolysis of beta-(1-&gt;4)-linkages between D-glucosamine residues in a partly acetylated chitosan.</text>
        <dbReference type="EC" id="3.2.1.132"/>
    </reaction>
</comment>
<dbReference type="PANTHER" id="PTHR42061">
    <property type="entry name" value="ENDO-CHITOSANASE"/>
    <property type="match status" value="1"/>
</dbReference>
<feature type="signal peptide" evidence="10">
    <location>
        <begin position="1"/>
        <end position="17"/>
    </location>
</feature>
<dbReference type="Proteomes" id="UP000054342">
    <property type="component" value="Unassembled WGS sequence"/>
</dbReference>
<comment type="similarity">
    <text evidence="3 10">Belongs to the glycosyl hydrolase 75 family.</text>
</comment>
<evidence type="ECO:0000256" key="3">
    <source>
        <dbReference type="ARBA" id="ARBA00007799"/>
    </source>
</evidence>
<dbReference type="GO" id="GO:0005576">
    <property type="term" value="C:extracellular region"/>
    <property type="evidence" value="ECO:0007669"/>
    <property type="project" value="UniProtKB-SubCell"/>
</dbReference>
<evidence type="ECO:0000313" key="11">
    <source>
        <dbReference type="EMBL" id="KIW55987.1"/>
    </source>
</evidence>
<organism evidence="11 12">
    <name type="scientific">Exophiala xenobiotica</name>
    <dbReference type="NCBI Taxonomy" id="348802"/>
    <lineage>
        <taxon>Eukaryota</taxon>
        <taxon>Fungi</taxon>
        <taxon>Dikarya</taxon>
        <taxon>Ascomycota</taxon>
        <taxon>Pezizomycotina</taxon>
        <taxon>Eurotiomycetes</taxon>
        <taxon>Chaetothyriomycetidae</taxon>
        <taxon>Chaetothyriales</taxon>
        <taxon>Herpotrichiellaceae</taxon>
        <taxon>Exophiala</taxon>
    </lineage>
</organism>
<accession>A0A0D2D0S9</accession>
<evidence type="ECO:0000256" key="6">
    <source>
        <dbReference type="ARBA" id="ARBA00022801"/>
    </source>
</evidence>
<evidence type="ECO:0000313" key="12">
    <source>
        <dbReference type="Proteomes" id="UP000054342"/>
    </source>
</evidence>
<sequence>MHMVLSFLVFYITQTIAKAVPSNLAAFLNKIKADGACNDPFPGSFYDKEGGSKSFRYCKGDGYIYLKGPSDKLANMDIDCDGAKNPLCPVRAGSDTQLWTSFRDSVRSYGISDLDASIHNYVVLGNADDDHTPGYTTFRPQDYGVQPLSLMAVVCNSQLFYGIWGDENGSDGPPLVGEASISLARLCFGDSMTNDNGHGPADVLYIAFTGQNAVPGGDGAAWKAKSSKEFQNHEAFNDLGDSLVKQIHV</sequence>
<dbReference type="EMBL" id="KN847319">
    <property type="protein sequence ID" value="KIW55987.1"/>
    <property type="molecule type" value="Genomic_DNA"/>
</dbReference>
<dbReference type="RefSeq" id="XP_013316571.1">
    <property type="nucleotide sequence ID" value="XM_013461117.1"/>
</dbReference>
<evidence type="ECO:0000256" key="10">
    <source>
        <dbReference type="RuleBase" id="RU361208"/>
    </source>
</evidence>
<keyword evidence="12" id="KW-1185">Reference proteome</keyword>
<dbReference type="InterPro" id="IPR009939">
    <property type="entry name" value="Chitosanase_fungal"/>
</dbReference>
<reference evidence="11 12" key="1">
    <citation type="submission" date="2015-01" db="EMBL/GenBank/DDBJ databases">
        <title>The Genome Sequence of Exophiala xenobiotica CBS118157.</title>
        <authorList>
            <consortium name="The Broad Institute Genomics Platform"/>
            <person name="Cuomo C."/>
            <person name="de Hoog S."/>
            <person name="Gorbushina A."/>
            <person name="Stielow B."/>
            <person name="Teixiera M."/>
            <person name="Abouelleil A."/>
            <person name="Chapman S.B."/>
            <person name="Priest M."/>
            <person name="Young S.K."/>
            <person name="Wortman J."/>
            <person name="Nusbaum C."/>
            <person name="Birren B."/>
        </authorList>
    </citation>
    <scope>NUCLEOTIDE SEQUENCE [LARGE SCALE GENOMIC DNA]</scope>
    <source>
        <strain evidence="11 12">CBS 118157</strain>
    </source>
</reference>
<keyword evidence="4" id="KW-0964">Secreted</keyword>
<evidence type="ECO:0000256" key="9">
    <source>
        <dbReference type="ARBA" id="ARBA00023326"/>
    </source>
</evidence>
<keyword evidence="5 10" id="KW-0732">Signal</keyword>
<keyword evidence="9 10" id="KW-0624">Polysaccharide degradation</keyword>
<keyword evidence="6 10" id="KW-0378">Hydrolase</keyword>
<evidence type="ECO:0000256" key="7">
    <source>
        <dbReference type="ARBA" id="ARBA00023277"/>
    </source>
</evidence>
<dbReference type="HOGENOM" id="CLU_046555_0_0_1"/>
<dbReference type="GO" id="GO:0000272">
    <property type="term" value="P:polysaccharide catabolic process"/>
    <property type="evidence" value="ECO:0007669"/>
    <property type="project" value="UniProtKB-KW"/>
</dbReference>